<dbReference type="OrthoDB" id="2141105at2759"/>
<dbReference type="AlphaFoldDB" id="A0A1Y1V9Z6"/>
<accession>A0A1Y1V9Z6</accession>
<evidence type="ECO:0000313" key="3">
    <source>
        <dbReference type="Proteomes" id="UP000193719"/>
    </source>
</evidence>
<gene>
    <name evidence="2" type="ORF">BCR36DRAFT_583646</name>
</gene>
<reference evidence="2 3" key="1">
    <citation type="submission" date="2016-08" db="EMBL/GenBank/DDBJ databases">
        <title>Genomes of anaerobic fungi encode conserved fungal cellulosomes for biomass hydrolysis.</title>
        <authorList>
            <consortium name="DOE Joint Genome Institute"/>
            <person name="Haitjema C.H."/>
            <person name="Gilmore S.P."/>
            <person name="Henske J.K."/>
            <person name="Solomon K.V."/>
            <person name="De Groot R."/>
            <person name="Kuo A."/>
            <person name="Mondo S.J."/>
            <person name="Salamov A.A."/>
            <person name="Labutti K."/>
            <person name="Zhao Z."/>
            <person name="Chiniquy J."/>
            <person name="Barry K."/>
            <person name="Brewer H.M."/>
            <person name="Purvine S.O."/>
            <person name="Wright A.T."/>
            <person name="Boxma B."/>
            <person name="Van Alen T."/>
            <person name="Hackstein J.H."/>
            <person name="Baker S.E."/>
            <person name="Grigoriev I.V."/>
            <person name="O'Malley M.A."/>
        </authorList>
    </citation>
    <scope>NUCLEOTIDE SEQUENCE [LARGE SCALE GENOMIC DNA]</scope>
    <source>
        <strain evidence="3">finn</strain>
    </source>
</reference>
<keyword evidence="3" id="KW-1185">Reference proteome</keyword>
<keyword evidence="1" id="KW-1133">Transmembrane helix</keyword>
<keyword evidence="1" id="KW-0472">Membrane</keyword>
<proteinExistence type="predicted"/>
<keyword evidence="1" id="KW-0812">Transmembrane</keyword>
<comment type="caution">
    <text evidence="2">The sequence shown here is derived from an EMBL/GenBank/DDBJ whole genome shotgun (WGS) entry which is preliminary data.</text>
</comment>
<feature type="transmembrane region" description="Helical" evidence="1">
    <location>
        <begin position="60"/>
        <end position="85"/>
    </location>
</feature>
<protein>
    <submittedName>
        <fullName evidence="2">Uncharacterized protein</fullName>
    </submittedName>
</protein>
<sequence>MVWLSWFKVFRMQFAYLFSAELLYVILNYISFAIYLITSTVTFISFFQESGKVLGIKRCYFISILVLWFSLVELVISISTFILNYKKHLNWVKLREQQLQKLASINPTPLRMIPENAVTPKSPISEDITRNARINSYEKVNGSGNDVVISINPANKISLEMPKNQRSSQIKLSNENLKSVKGGSESVHSLTGSISKKSCLSYECIDKTILHYMHDKSVDFANTDPRATENNIKLITILHVIIYIFHGIFSIFILIVLLFDWRYSLHLLLLYTQTEITIKLQDHFLLRQFIDLSLT</sequence>
<dbReference type="Proteomes" id="UP000193719">
    <property type="component" value="Unassembled WGS sequence"/>
</dbReference>
<evidence type="ECO:0000256" key="1">
    <source>
        <dbReference type="SAM" id="Phobius"/>
    </source>
</evidence>
<name>A0A1Y1V9Z6_9FUNG</name>
<feature type="transmembrane region" description="Helical" evidence="1">
    <location>
        <begin position="21"/>
        <end position="48"/>
    </location>
</feature>
<dbReference type="EMBL" id="MCFH01000022">
    <property type="protein sequence ID" value="ORX50052.1"/>
    <property type="molecule type" value="Genomic_DNA"/>
</dbReference>
<organism evidence="2 3">
    <name type="scientific">Piromyces finnis</name>
    <dbReference type="NCBI Taxonomy" id="1754191"/>
    <lineage>
        <taxon>Eukaryota</taxon>
        <taxon>Fungi</taxon>
        <taxon>Fungi incertae sedis</taxon>
        <taxon>Chytridiomycota</taxon>
        <taxon>Chytridiomycota incertae sedis</taxon>
        <taxon>Neocallimastigomycetes</taxon>
        <taxon>Neocallimastigales</taxon>
        <taxon>Neocallimastigaceae</taxon>
        <taxon>Piromyces</taxon>
    </lineage>
</organism>
<evidence type="ECO:0000313" key="2">
    <source>
        <dbReference type="EMBL" id="ORX50052.1"/>
    </source>
</evidence>
<reference evidence="2 3" key="2">
    <citation type="submission" date="2016-08" db="EMBL/GenBank/DDBJ databases">
        <title>Pervasive Adenine N6-methylation of Active Genes in Fungi.</title>
        <authorList>
            <consortium name="DOE Joint Genome Institute"/>
            <person name="Mondo S.J."/>
            <person name="Dannebaum R.O."/>
            <person name="Kuo R.C."/>
            <person name="Labutti K."/>
            <person name="Haridas S."/>
            <person name="Kuo A."/>
            <person name="Salamov A."/>
            <person name="Ahrendt S.R."/>
            <person name="Lipzen A."/>
            <person name="Sullivan W."/>
            <person name="Andreopoulos W.B."/>
            <person name="Clum A."/>
            <person name="Lindquist E."/>
            <person name="Daum C."/>
            <person name="Ramamoorthy G.K."/>
            <person name="Gryganskyi A."/>
            <person name="Culley D."/>
            <person name="Magnuson J.K."/>
            <person name="James T.Y."/>
            <person name="O'Malley M.A."/>
            <person name="Stajich J.E."/>
            <person name="Spatafora J.W."/>
            <person name="Visel A."/>
            <person name="Grigoriev I.V."/>
        </authorList>
    </citation>
    <scope>NUCLEOTIDE SEQUENCE [LARGE SCALE GENOMIC DNA]</scope>
    <source>
        <strain evidence="3">finn</strain>
    </source>
</reference>
<feature type="transmembrane region" description="Helical" evidence="1">
    <location>
        <begin position="234"/>
        <end position="259"/>
    </location>
</feature>